<dbReference type="EC" id="1.6.2.4" evidence="12"/>
<dbReference type="InterPro" id="IPR001433">
    <property type="entry name" value="OxRdtase_FAD/NAD-bd"/>
</dbReference>
<organism evidence="16 17">
    <name type="scientific">Corynebacterium oculi</name>
    <dbReference type="NCBI Taxonomy" id="1544416"/>
    <lineage>
        <taxon>Bacteria</taxon>
        <taxon>Bacillati</taxon>
        <taxon>Actinomycetota</taxon>
        <taxon>Actinomycetes</taxon>
        <taxon>Mycobacteriales</taxon>
        <taxon>Corynebacteriaceae</taxon>
        <taxon>Corynebacterium</taxon>
    </lineage>
</organism>
<keyword evidence="10 12" id="KW-0408">Iron</keyword>
<dbReference type="SUPFAM" id="SSF52218">
    <property type="entry name" value="Flavoproteins"/>
    <property type="match status" value="1"/>
</dbReference>
<dbReference type="PANTHER" id="PTHR19384">
    <property type="entry name" value="NITRIC OXIDE SYNTHASE-RELATED"/>
    <property type="match status" value="1"/>
</dbReference>
<keyword evidence="11 12" id="KW-0503">Monooxygenase</keyword>
<dbReference type="InterPro" id="IPR003097">
    <property type="entry name" value="CysJ-like_FAD-binding"/>
</dbReference>
<dbReference type="EC" id="1.14.14.1" evidence="12"/>
<dbReference type="SUPFAM" id="SSF63380">
    <property type="entry name" value="Riboflavin synthase domain-like"/>
    <property type="match status" value="1"/>
</dbReference>
<evidence type="ECO:0000259" key="14">
    <source>
        <dbReference type="PROSITE" id="PS50902"/>
    </source>
</evidence>
<protein>
    <recommendedName>
        <fullName evidence="12">Bifunctional cytochrome P450/NADPH--P450 reductase</fullName>
    </recommendedName>
    <domain>
        <recommendedName>
            <fullName evidence="12">Cytochrome P450</fullName>
            <ecNumber evidence="12">1.14.14.1</ecNumber>
        </recommendedName>
    </domain>
    <domain>
        <recommendedName>
            <fullName evidence="12">NADPH--cytochrome P450 reductase</fullName>
            <ecNumber evidence="12">1.6.2.4</ecNumber>
        </recommendedName>
    </domain>
</protein>
<dbReference type="AlphaFoldDB" id="A0A0N8VZ99"/>
<dbReference type="SUPFAM" id="SSF48264">
    <property type="entry name" value="Cytochrome P450"/>
    <property type="match status" value="1"/>
</dbReference>
<gene>
    <name evidence="16" type="ORF">Cocul_02280</name>
</gene>
<dbReference type="Pfam" id="PF00175">
    <property type="entry name" value="NAD_binding_1"/>
    <property type="match status" value="1"/>
</dbReference>
<feature type="binding site" description="axial binding residue" evidence="13">
    <location>
        <position position="409"/>
    </location>
    <ligand>
        <name>heme</name>
        <dbReference type="ChEBI" id="CHEBI:30413"/>
    </ligand>
    <ligandPart>
        <name>Fe</name>
        <dbReference type="ChEBI" id="CHEBI:18248"/>
    </ligandPart>
</feature>
<accession>A0A0N8VZ99</accession>
<keyword evidence="2 12" id="KW-0813">Transport</keyword>
<feature type="domain" description="FAD-binding FR-type" evidence="15">
    <location>
        <begin position="681"/>
        <end position="914"/>
    </location>
</feature>
<evidence type="ECO:0000256" key="7">
    <source>
        <dbReference type="ARBA" id="ARBA00022827"/>
    </source>
</evidence>
<dbReference type="PROSITE" id="PS00086">
    <property type="entry name" value="CYTOCHROME_P450"/>
    <property type="match status" value="1"/>
</dbReference>
<dbReference type="SUPFAM" id="SSF52343">
    <property type="entry name" value="Ferredoxin reductase-like, C-terminal NADP-linked domain"/>
    <property type="match status" value="1"/>
</dbReference>
<dbReference type="InterPro" id="IPR017927">
    <property type="entry name" value="FAD-bd_FR_type"/>
</dbReference>
<dbReference type="InterPro" id="IPR036396">
    <property type="entry name" value="Cyt_P450_sf"/>
</dbReference>
<dbReference type="InterPro" id="IPR002401">
    <property type="entry name" value="Cyt_P450_E_grp-I"/>
</dbReference>
<name>A0A0N8VZ99_9CORY</name>
<dbReference type="InterPro" id="IPR023173">
    <property type="entry name" value="NADPH_Cyt_P450_Rdtase_alpha"/>
</dbReference>
<dbReference type="GO" id="GO:0010181">
    <property type="term" value="F:FMN binding"/>
    <property type="evidence" value="ECO:0007669"/>
    <property type="project" value="UniProtKB-UniRule"/>
</dbReference>
<comment type="similarity">
    <text evidence="1 12">In the N-terminal section; belongs to the cytochrome P450 family.</text>
</comment>
<dbReference type="PROSITE" id="PS51384">
    <property type="entry name" value="FAD_FR"/>
    <property type="match status" value="1"/>
</dbReference>
<dbReference type="PRINTS" id="PR00385">
    <property type="entry name" value="P450"/>
</dbReference>
<dbReference type="Pfam" id="PF00667">
    <property type="entry name" value="FAD_binding_1"/>
    <property type="match status" value="1"/>
</dbReference>
<dbReference type="InterPro" id="IPR017972">
    <property type="entry name" value="Cyt_P450_CS"/>
</dbReference>
<sequence>MTTAVPGPKPLPGIGTAYTINPNNLVQSAVRLGEKYGEVYAHHFPGHNPLYIVSSQRLVNELSDETRFKKQLHSSLREIRNFAGNGLFTAEQEDPEWAKAHRILMPAFNPVALKAMYDGMTDIADQLLMKWARTRPDVPVDIPGDFTRLTLDTIALCSFSYRFNSFYSEGFHPFIESMGDALGESGRRAHATDVQKKLNVLGQRRFDKNIDTMNEIVDTLIAERRENPSPAGEEDILDVMLSAKDPETGESLSDENLRYQLVTFLIAGHETTSGLLSFTIYELLRNPRVWLKARKIVDEVLGGRFPEHGDLKNLGYIDQILREGLRLYPTAPAFAVTPYESTIVGADEEHEGFEAHPGDILLVILPLMHRDPKVWDNPEEFRPERFDFENAKKIPHNAWKPFGNGQRSCLGRAFALQEATMVLALIIQHFDIELADPGYQLEVLDGLTSKPKDFYINVRPRPECPYRGRGEEKKTTGVDADVSGMECPVAHAEVESSPNGHNVQILVGSNAGTSRNFARRLAAFATAQGYEVTTLDLDDAVDNLSTDGPVLICTASYEGLPTENAKKFVEWISGDASIDLSGVDYAVFGCGNSEWAATFHRIPTLIDDQLAALGANRIVERGVGDVRSDYVGAFEEWAEGLWEAVSELEEVEHSAVSATEKVSLEIVDGGRGETLRTENSEGFVRGVVEESYAMSPTEDEGPIHAKHHVAIRLPEGQTYRTGDYLEVLPRNPQALVDRVLARFNLNSDTRVRLDGRESFLPLGEPVSIAELLGGYVELTLPAGRRHVQALAETCPCPPEKAGLMALLEAEAYEAEVQKKRRSVLDLLEEYPSVQVEFEDFVNMLEPLAPRRYSISSSALTEGANRPALTFTVINEPAWSGRGQYAGIASTYLAELPVGASVPVSVIPGTEHFRAEEDVTRPMILIGAGTGLAPLRAFVEDAALRAEEQGVTPGRSLLFYGCHGKDSDYLYAEQFERWSEQGVVDMRPAFSRHPEQGIDGIIKYVQDRLWQDRDEVMELVKQGARLYVCGDAERLAPSARLTITRMVAEAYRLSADDAAEYVQRMEHEEFSYVSDVFD</sequence>
<comment type="catalytic activity">
    <reaction evidence="12">
        <text>an organic molecule + reduced [NADPH--hemoprotein reductase] + O2 = an alcohol + oxidized [NADPH--hemoprotein reductase] + H2O + H(+)</text>
        <dbReference type="Rhea" id="RHEA:17149"/>
        <dbReference type="Rhea" id="RHEA-COMP:11964"/>
        <dbReference type="Rhea" id="RHEA-COMP:11965"/>
        <dbReference type="ChEBI" id="CHEBI:15377"/>
        <dbReference type="ChEBI" id="CHEBI:15378"/>
        <dbReference type="ChEBI" id="CHEBI:15379"/>
        <dbReference type="ChEBI" id="CHEBI:30879"/>
        <dbReference type="ChEBI" id="CHEBI:57618"/>
        <dbReference type="ChEBI" id="CHEBI:58210"/>
        <dbReference type="ChEBI" id="CHEBI:142491"/>
        <dbReference type="EC" id="1.14.14.1"/>
    </reaction>
</comment>
<keyword evidence="9 12" id="KW-0560">Oxidoreductase</keyword>
<dbReference type="InterPro" id="IPR017938">
    <property type="entry name" value="Riboflavin_synthase-like_b-brl"/>
</dbReference>
<dbReference type="GO" id="GO:0020037">
    <property type="term" value="F:heme binding"/>
    <property type="evidence" value="ECO:0007669"/>
    <property type="project" value="UniProtKB-UniRule"/>
</dbReference>
<evidence type="ECO:0000313" key="17">
    <source>
        <dbReference type="Proteomes" id="UP000050517"/>
    </source>
</evidence>
<evidence type="ECO:0000256" key="2">
    <source>
        <dbReference type="ARBA" id="ARBA00022448"/>
    </source>
</evidence>
<dbReference type="GO" id="GO:0003958">
    <property type="term" value="F:NADPH-hemoprotein reductase activity"/>
    <property type="evidence" value="ECO:0007669"/>
    <property type="project" value="UniProtKB-UniRule"/>
</dbReference>
<comment type="cofactor">
    <cofactor evidence="12 13">
        <name>heme</name>
        <dbReference type="ChEBI" id="CHEBI:30413"/>
    </cofactor>
</comment>
<dbReference type="Gene3D" id="3.40.50.360">
    <property type="match status" value="1"/>
</dbReference>
<reference evidence="16 17" key="1">
    <citation type="submission" date="2015-10" db="EMBL/GenBank/DDBJ databases">
        <title>Corynebacteirum lowii and Corynebacterium oculi species nova, derived from human clinical disease and and emended description of Corynebacterium mastiditis.</title>
        <authorList>
            <person name="Bernard K."/>
            <person name="Pacheco A.L."/>
            <person name="Mcdougall C."/>
            <person name="Burtx T."/>
            <person name="Weibe D."/>
            <person name="Tyler S."/>
            <person name="Olson A.B."/>
            <person name="Cnockaert M."/>
            <person name="Eguchi H."/>
            <person name="Kuwahara T."/>
            <person name="Nakayama-Imaohji H."/>
            <person name="Boudewijins M."/>
            <person name="Van Hoecke F."/>
            <person name="Bernier A.-M."/>
            <person name="Vandamme P."/>
        </authorList>
    </citation>
    <scope>NUCLEOTIDE SEQUENCE [LARGE SCALE GENOMIC DNA]</scope>
    <source>
        <strain evidence="16 17">NML 130210</strain>
    </source>
</reference>
<keyword evidence="7 12" id="KW-0274">FAD</keyword>
<evidence type="ECO:0000256" key="12">
    <source>
        <dbReference type="PIRNR" id="PIRNR000209"/>
    </source>
</evidence>
<dbReference type="PROSITE" id="PS50902">
    <property type="entry name" value="FLAVODOXIN_LIKE"/>
    <property type="match status" value="1"/>
</dbReference>
<evidence type="ECO:0000256" key="3">
    <source>
        <dbReference type="ARBA" id="ARBA00022617"/>
    </source>
</evidence>
<evidence type="ECO:0000256" key="13">
    <source>
        <dbReference type="PIRSR" id="PIRSR000209-1"/>
    </source>
</evidence>
<dbReference type="RefSeq" id="WP_055123328.1">
    <property type="nucleotide sequence ID" value="NZ_LKST01000004.1"/>
</dbReference>
<proteinExistence type="inferred from homology"/>
<evidence type="ECO:0000256" key="10">
    <source>
        <dbReference type="ARBA" id="ARBA00023004"/>
    </source>
</evidence>
<dbReference type="GO" id="GO:0005829">
    <property type="term" value="C:cytosol"/>
    <property type="evidence" value="ECO:0007669"/>
    <property type="project" value="TreeGrafter"/>
</dbReference>
<dbReference type="FunFam" id="1.10.630.10:FF:000040">
    <property type="entry name" value="Bifunctional cytochrome P450/NADPH--P450 reductase"/>
    <property type="match status" value="1"/>
</dbReference>
<dbReference type="PIRSF" id="PIRSF000209">
    <property type="entry name" value="Bifunctional_P450_P450R"/>
    <property type="match status" value="1"/>
</dbReference>
<dbReference type="Proteomes" id="UP000050517">
    <property type="component" value="Unassembled WGS sequence"/>
</dbReference>
<dbReference type="PANTHER" id="PTHR19384:SF17">
    <property type="entry name" value="NADPH--CYTOCHROME P450 REDUCTASE"/>
    <property type="match status" value="1"/>
</dbReference>
<dbReference type="Gene3D" id="3.40.50.80">
    <property type="entry name" value="Nucleotide-binding domain of ferredoxin-NADP reductase (FNR) module"/>
    <property type="match status" value="1"/>
</dbReference>
<keyword evidence="17" id="KW-1185">Reference proteome</keyword>
<dbReference type="Gene3D" id="2.40.30.10">
    <property type="entry name" value="Translation factors"/>
    <property type="match status" value="1"/>
</dbReference>
<dbReference type="Gene3D" id="1.20.990.10">
    <property type="entry name" value="NADPH-cytochrome p450 Reductase, Chain A, domain 3"/>
    <property type="match status" value="1"/>
</dbReference>
<dbReference type="CDD" id="cd06206">
    <property type="entry name" value="bifunctional_CYPOR"/>
    <property type="match status" value="1"/>
</dbReference>
<evidence type="ECO:0000256" key="1">
    <source>
        <dbReference type="ARBA" id="ARBA00010018"/>
    </source>
</evidence>
<comment type="catalytic activity">
    <reaction evidence="12">
        <text>2 oxidized [cytochrome P450] + NADPH = 2 reduced [cytochrome P450] + NADP(+) + H(+)</text>
        <dbReference type="Rhea" id="RHEA:24040"/>
        <dbReference type="Rhea" id="RHEA-COMP:14627"/>
        <dbReference type="Rhea" id="RHEA-COMP:14628"/>
        <dbReference type="ChEBI" id="CHEBI:15378"/>
        <dbReference type="ChEBI" id="CHEBI:55376"/>
        <dbReference type="ChEBI" id="CHEBI:57783"/>
        <dbReference type="ChEBI" id="CHEBI:58349"/>
        <dbReference type="ChEBI" id="CHEBI:60344"/>
        <dbReference type="EC" id="1.6.2.4"/>
    </reaction>
</comment>
<evidence type="ECO:0000313" key="16">
    <source>
        <dbReference type="EMBL" id="KQB83306.1"/>
    </source>
</evidence>
<evidence type="ECO:0000256" key="6">
    <source>
        <dbReference type="ARBA" id="ARBA00022723"/>
    </source>
</evidence>
<dbReference type="Gene3D" id="1.10.630.10">
    <property type="entry name" value="Cytochrome P450"/>
    <property type="match status" value="1"/>
</dbReference>
<dbReference type="InterPro" id="IPR029039">
    <property type="entry name" value="Flavoprotein-like_sf"/>
</dbReference>
<evidence type="ECO:0000256" key="4">
    <source>
        <dbReference type="ARBA" id="ARBA00022630"/>
    </source>
</evidence>
<keyword evidence="12" id="KW-0249">Electron transport</keyword>
<dbReference type="CDD" id="cd11068">
    <property type="entry name" value="CYP120A1"/>
    <property type="match status" value="1"/>
</dbReference>
<keyword evidence="6 12" id="KW-0479">Metal-binding</keyword>
<evidence type="ECO:0000256" key="5">
    <source>
        <dbReference type="ARBA" id="ARBA00022643"/>
    </source>
</evidence>
<evidence type="ECO:0000256" key="9">
    <source>
        <dbReference type="ARBA" id="ARBA00023002"/>
    </source>
</evidence>
<dbReference type="GO" id="GO:0070330">
    <property type="term" value="F:aromatase activity"/>
    <property type="evidence" value="ECO:0007669"/>
    <property type="project" value="UniProtKB-UniRule"/>
</dbReference>
<dbReference type="Pfam" id="PF00258">
    <property type="entry name" value="Flavodoxin_1"/>
    <property type="match status" value="1"/>
</dbReference>
<dbReference type="InterPro" id="IPR008254">
    <property type="entry name" value="Flavodoxin/NO_synth"/>
</dbReference>
<dbReference type="PATRIC" id="fig|1544416.3.peg.2282"/>
<dbReference type="OrthoDB" id="7376058at2"/>
<dbReference type="InterPro" id="IPR023206">
    <property type="entry name" value="Bifunctional_P450_P450_red"/>
</dbReference>
<keyword evidence="3 12" id="KW-0349">Heme</keyword>
<keyword evidence="5 12" id="KW-0288">FMN</keyword>
<evidence type="ECO:0000256" key="8">
    <source>
        <dbReference type="ARBA" id="ARBA00022857"/>
    </source>
</evidence>
<dbReference type="InterPro" id="IPR039261">
    <property type="entry name" value="FNR_nucleotide-bd"/>
</dbReference>
<dbReference type="PRINTS" id="PR00463">
    <property type="entry name" value="EP450I"/>
</dbReference>
<feature type="domain" description="Flavodoxin-like" evidence="14">
    <location>
        <begin position="503"/>
        <end position="642"/>
    </location>
</feature>
<comment type="cofactor">
    <cofactor evidence="12">
        <name>FAD</name>
        <dbReference type="ChEBI" id="CHEBI:57692"/>
    </cofactor>
    <cofactor evidence="12">
        <name>FMN</name>
        <dbReference type="ChEBI" id="CHEBI:58210"/>
    </cofactor>
</comment>
<keyword evidence="4 12" id="KW-0285">Flavoprotein</keyword>
<keyword evidence="8 12" id="KW-0521">NADP</keyword>
<dbReference type="EMBL" id="LKST01000004">
    <property type="protein sequence ID" value="KQB83306.1"/>
    <property type="molecule type" value="Genomic_DNA"/>
</dbReference>
<evidence type="ECO:0000256" key="11">
    <source>
        <dbReference type="ARBA" id="ARBA00023033"/>
    </source>
</evidence>
<evidence type="ECO:0000259" key="15">
    <source>
        <dbReference type="PROSITE" id="PS51384"/>
    </source>
</evidence>
<dbReference type="InterPro" id="IPR001128">
    <property type="entry name" value="Cyt_P450"/>
</dbReference>
<dbReference type="Pfam" id="PF00067">
    <property type="entry name" value="p450"/>
    <property type="match status" value="1"/>
</dbReference>
<comment type="caution">
    <text evidence="16">The sequence shown here is derived from an EMBL/GenBank/DDBJ whole genome shotgun (WGS) entry which is preliminary data.</text>
</comment>
<dbReference type="GO" id="GO:0005506">
    <property type="term" value="F:iron ion binding"/>
    <property type="evidence" value="ECO:0007669"/>
    <property type="project" value="UniProtKB-UniRule"/>
</dbReference>
<dbReference type="GO" id="GO:0050660">
    <property type="term" value="F:flavin adenine dinucleotide binding"/>
    <property type="evidence" value="ECO:0007669"/>
    <property type="project" value="TreeGrafter"/>
</dbReference>
<dbReference type="STRING" id="1544416.Cocul_02280"/>